<organism evidence="3">
    <name type="scientific">Oryza barthii</name>
    <dbReference type="NCBI Taxonomy" id="65489"/>
    <lineage>
        <taxon>Eukaryota</taxon>
        <taxon>Viridiplantae</taxon>
        <taxon>Streptophyta</taxon>
        <taxon>Embryophyta</taxon>
        <taxon>Tracheophyta</taxon>
        <taxon>Spermatophyta</taxon>
        <taxon>Magnoliopsida</taxon>
        <taxon>Liliopsida</taxon>
        <taxon>Poales</taxon>
        <taxon>Poaceae</taxon>
        <taxon>BOP clade</taxon>
        <taxon>Oryzoideae</taxon>
        <taxon>Oryzeae</taxon>
        <taxon>Oryzinae</taxon>
        <taxon>Oryza</taxon>
    </lineage>
</organism>
<dbReference type="PANTHER" id="PTHR12354:SF11">
    <property type="entry name" value="OS02G0219050 PROTEIN"/>
    <property type="match status" value="1"/>
</dbReference>
<dbReference type="Proteomes" id="UP000026960">
    <property type="component" value="Chromosome 8"/>
</dbReference>
<dbReference type="InterPro" id="IPR007701">
    <property type="entry name" value="Interferon-rel_develop_reg_N"/>
</dbReference>
<evidence type="ECO:0000256" key="1">
    <source>
        <dbReference type="SAM" id="MobiDB-lite"/>
    </source>
</evidence>
<dbReference type="EnsemblPlants" id="OBART08G18990.1">
    <property type="protein sequence ID" value="OBART08G18990.1"/>
    <property type="gene ID" value="OBART08G18990"/>
</dbReference>
<dbReference type="eggNOG" id="KOG2842">
    <property type="taxonomic scope" value="Eukaryota"/>
</dbReference>
<evidence type="ECO:0000313" key="4">
    <source>
        <dbReference type="Proteomes" id="UP000026960"/>
    </source>
</evidence>
<feature type="compositionally biased region" description="Basic residues" evidence="1">
    <location>
        <begin position="1"/>
        <end position="11"/>
    </location>
</feature>
<protein>
    <recommendedName>
        <fullName evidence="2">Interferon-related developmental regulator N-terminal domain-containing protein</fullName>
    </recommendedName>
</protein>
<evidence type="ECO:0000313" key="3">
    <source>
        <dbReference type="EnsemblPlants" id="OBART08G18990.1"/>
    </source>
</evidence>
<feature type="domain" description="Interferon-related developmental regulator N-terminal" evidence="2">
    <location>
        <begin position="29"/>
        <end position="128"/>
    </location>
</feature>
<dbReference type="InterPro" id="IPR039777">
    <property type="entry name" value="IFRD"/>
</dbReference>
<dbReference type="Gramene" id="OBART08G18990.1">
    <property type="protein sequence ID" value="OBART08G18990.1"/>
    <property type="gene ID" value="OBART08G18990"/>
</dbReference>
<dbReference type="Pfam" id="PF05004">
    <property type="entry name" value="IFRD"/>
    <property type="match status" value="2"/>
</dbReference>
<sequence length="516" mass="54442">MVLGKSIRRSNGHASSSSSILDGDDTSSASGGGMSIYYQKINQRVAVLEKVAVSVHESRASTREAALASLVGALEGFVPAHFIGWHLRGEIVRGCCASIKKGAAAKEARLALRAVALLAVTLGPGSKRRILPAETASGGGMSIYYQKINQRVAVLEKVAVSVHESRASTREAALASLVGALEGFVPAHFIGWHLRGEIVRGCCASIKKGAAKEARLALRAVALLAVTLGPGSKRRILPAETRQPTRPLVIVALESLAVVAFVDVAAENMDDTEACMKALWGLIRPSTGPKLAGAARKTSPHVLAAAVSAWTLVLTTTDGWKKKKAAASSPAAWRDTAAHLASLLHSDSRAVRMAAGEALAVTIEMKLLTRDSNGALISGVAARASELANEAAGAGVGKANFVEQKELFKSITTFLAGGKAPASSVRASSSHHGRLTASTWTDIVRLNFLRRFLGGGFLPHLQGKVLMGEEAPLIGQVFVVKEDDMAMDHKKKVEKQRTLNRERQIVSDLKHGSSHV</sequence>
<feature type="region of interest" description="Disordered" evidence="1">
    <location>
        <begin position="1"/>
        <end position="26"/>
    </location>
</feature>
<reference evidence="3" key="1">
    <citation type="journal article" date="2009" name="Rice">
        <title>De Novo Next Generation Sequencing of Plant Genomes.</title>
        <authorList>
            <person name="Rounsley S."/>
            <person name="Marri P.R."/>
            <person name="Yu Y."/>
            <person name="He R."/>
            <person name="Sisneros N."/>
            <person name="Goicoechea J.L."/>
            <person name="Lee S.J."/>
            <person name="Angelova A."/>
            <person name="Kudrna D."/>
            <person name="Luo M."/>
            <person name="Affourtit J."/>
            <person name="Desany B."/>
            <person name="Knight J."/>
            <person name="Niazi F."/>
            <person name="Egholm M."/>
            <person name="Wing R.A."/>
        </authorList>
    </citation>
    <scope>NUCLEOTIDE SEQUENCE [LARGE SCALE GENOMIC DNA]</scope>
    <source>
        <strain evidence="3">cv. IRGC 105608</strain>
    </source>
</reference>
<dbReference type="PaxDb" id="65489-OBART08G18990.1"/>
<dbReference type="STRING" id="65489.A0A0D3H1M8"/>
<dbReference type="AlphaFoldDB" id="A0A0D3H1M8"/>
<proteinExistence type="predicted"/>
<dbReference type="HOGENOM" id="CLU_018080_1_0_1"/>
<keyword evidence="4" id="KW-1185">Reference proteome</keyword>
<dbReference type="PANTHER" id="PTHR12354">
    <property type="entry name" value="INTERFERON-RELATED DEVELOPMENTAL REGULATOR"/>
    <property type="match status" value="1"/>
</dbReference>
<evidence type="ECO:0000259" key="2">
    <source>
        <dbReference type="Pfam" id="PF05004"/>
    </source>
</evidence>
<reference evidence="3" key="2">
    <citation type="submission" date="2015-03" db="UniProtKB">
        <authorList>
            <consortium name="EnsemblPlants"/>
        </authorList>
    </citation>
    <scope>IDENTIFICATION</scope>
</reference>
<accession>A0A0D3H1M8</accession>
<feature type="domain" description="Interferon-related developmental regulator N-terminal" evidence="2">
    <location>
        <begin position="151"/>
        <end position="415"/>
    </location>
</feature>
<name>A0A0D3H1M8_9ORYZ</name>